<name>A0A6P7SCK1_9MOLL</name>
<dbReference type="Gene3D" id="2.60.40.1900">
    <property type="entry name" value="Beta-microseminoprotein (PSP94) domain"/>
    <property type="match status" value="1"/>
</dbReference>
<protein>
    <submittedName>
        <fullName evidence="3">Beta-microseminoprotein</fullName>
    </submittedName>
</protein>
<accession>A0A6P7SCK1</accession>
<feature type="chain" id="PRO_5027560019" evidence="1">
    <location>
        <begin position="23"/>
        <end position="129"/>
    </location>
</feature>
<evidence type="ECO:0000313" key="2">
    <source>
        <dbReference type="Proteomes" id="UP000515154"/>
    </source>
</evidence>
<evidence type="ECO:0000313" key="3">
    <source>
        <dbReference type="RefSeq" id="XP_029635716.1"/>
    </source>
</evidence>
<dbReference type="RefSeq" id="XP_029635716.1">
    <property type="nucleotide sequence ID" value="XM_029779856.2"/>
</dbReference>
<sequence length="129" mass="14383">MYQLGLILLCVSFCSIFKPTASFCYEQNANTEFTRLGRAIKFCSFRGIKLLSGSRLKTQDCLSCNCTTEKLKCCGFGVNSGLHVVPKQCKMLKDGCTPHYVRRDNENVDCVSGTPIMIDDSAHKKSDHD</sequence>
<reference evidence="3" key="1">
    <citation type="submission" date="2025-08" db="UniProtKB">
        <authorList>
            <consortium name="RefSeq"/>
        </authorList>
    </citation>
    <scope>IDENTIFICATION</scope>
</reference>
<evidence type="ECO:0000256" key="1">
    <source>
        <dbReference type="SAM" id="SignalP"/>
    </source>
</evidence>
<proteinExistence type="predicted"/>
<keyword evidence="1" id="KW-0732">Signal</keyword>
<feature type="signal peptide" evidence="1">
    <location>
        <begin position="1"/>
        <end position="22"/>
    </location>
</feature>
<dbReference type="KEGG" id="osn:115211013"/>
<dbReference type="Proteomes" id="UP000515154">
    <property type="component" value="Linkage group LG4"/>
</dbReference>
<gene>
    <name evidence="3" type="primary">LOC115211013</name>
</gene>
<dbReference type="AlphaFoldDB" id="A0A6P7SCK1"/>
<organism evidence="2 3">
    <name type="scientific">Octopus sinensis</name>
    <name type="common">East Asian common octopus</name>
    <dbReference type="NCBI Taxonomy" id="2607531"/>
    <lineage>
        <taxon>Eukaryota</taxon>
        <taxon>Metazoa</taxon>
        <taxon>Spiralia</taxon>
        <taxon>Lophotrochozoa</taxon>
        <taxon>Mollusca</taxon>
        <taxon>Cephalopoda</taxon>
        <taxon>Coleoidea</taxon>
        <taxon>Octopodiformes</taxon>
        <taxon>Octopoda</taxon>
        <taxon>Incirrata</taxon>
        <taxon>Octopodidae</taxon>
        <taxon>Octopus</taxon>
    </lineage>
</organism>
<keyword evidence="2" id="KW-1185">Reference proteome</keyword>